<reference evidence="3" key="1">
    <citation type="journal article" date="2019" name="Int. J. Syst. Evol. Microbiol.">
        <title>The Global Catalogue of Microorganisms (GCM) 10K type strain sequencing project: providing services to taxonomists for standard genome sequencing and annotation.</title>
        <authorList>
            <consortium name="The Broad Institute Genomics Platform"/>
            <consortium name="The Broad Institute Genome Sequencing Center for Infectious Disease"/>
            <person name="Wu L."/>
            <person name="Ma J."/>
        </authorList>
    </citation>
    <scope>NUCLEOTIDE SEQUENCE [LARGE SCALE GENOMIC DNA]</scope>
    <source>
        <strain evidence="3">CGMCC 4.7198</strain>
    </source>
</reference>
<dbReference type="SUPFAM" id="SSF52540">
    <property type="entry name" value="P-loop containing nucleoside triphosphate hydrolases"/>
    <property type="match status" value="1"/>
</dbReference>
<dbReference type="Gene3D" id="3.40.50.300">
    <property type="entry name" value="P-loop containing nucleotide triphosphate hydrolases"/>
    <property type="match status" value="1"/>
</dbReference>
<evidence type="ECO:0000256" key="1">
    <source>
        <dbReference type="SAM" id="MobiDB-lite"/>
    </source>
</evidence>
<feature type="region of interest" description="Disordered" evidence="1">
    <location>
        <begin position="1"/>
        <end position="83"/>
    </location>
</feature>
<evidence type="ECO:0000313" key="3">
    <source>
        <dbReference type="Proteomes" id="UP001596097"/>
    </source>
</evidence>
<dbReference type="PANTHER" id="PTHR43384">
    <property type="entry name" value="SEPTUM SITE-DETERMINING PROTEIN MIND HOMOLOG, CHLOROPLASTIC-RELATED"/>
    <property type="match status" value="1"/>
</dbReference>
<protein>
    <submittedName>
        <fullName evidence="2">MinD/ParA family protein</fullName>
    </submittedName>
</protein>
<comment type="caution">
    <text evidence="2">The sequence shown here is derived from an EMBL/GenBank/DDBJ whole genome shotgun (WGS) entry which is preliminary data.</text>
</comment>
<keyword evidence="3" id="KW-1185">Reference proteome</keyword>
<dbReference type="InterPro" id="IPR027417">
    <property type="entry name" value="P-loop_NTPase"/>
</dbReference>
<dbReference type="InterPro" id="IPR050625">
    <property type="entry name" value="ParA/MinD_ATPase"/>
</dbReference>
<accession>A0ABW1QLM5</accession>
<feature type="compositionally biased region" description="Low complexity" evidence="1">
    <location>
        <begin position="126"/>
        <end position="137"/>
    </location>
</feature>
<evidence type="ECO:0000313" key="2">
    <source>
        <dbReference type="EMBL" id="MFC6149455.1"/>
    </source>
</evidence>
<feature type="compositionally biased region" description="Basic and acidic residues" evidence="1">
    <location>
        <begin position="1"/>
        <end position="29"/>
    </location>
</feature>
<organism evidence="2 3">
    <name type="scientific">Mumia xiangluensis</name>
    <dbReference type="NCBI Taxonomy" id="1678900"/>
    <lineage>
        <taxon>Bacteria</taxon>
        <taxon>Bacillati</taxon>
        <taxon>Actinomycetota</taxon>
        <taxon>Actinomycetes</taxon>
        <taxon>Propionibacteriales</taxon>
        <taxon>Nocardioidaceae</taxon>
        <taxon>Mumia</taxon>
    </lineage>
</organism>
<proteinExistence type="predicted"/>
<sequence length="407" mass="41550">MTDERRPPGDENPNRRDPGRRSDPNRRSDAQGAAADLARMGIDPRSLGLDTPAQPGQAGRWAADPADAAPWGTPAAPDPAHGDNVVALRPEWAAAPRPEPAPPVPAAPAQAFQGTVQRPQSVAEQVVGSTVASTPTGSSGGSWGRAAARGMVTLDSASAAEAERALVGAVRRRHAGHRTVAFLSAQGGVGTTTVATGVGAVLAALRDDRTVLVDVQAGTPALSGLLEVPDPHSVRRLLASPGAATPPLTPGGLAVVDGPSWDEPLGRADLGGVVERLAAQHAFLLLDAGDDPTDGAYTTVARADRAVVVTGPGETGLRGLEVAARRLDRVNPAAARSVTVVVVCREDSASADQARRSVAAAGVTDGQVVVLGGDPALRHGRPFRADQVSAQTRLALLQVAARLADTR</sequence>
<feature type="region of interest" description="Disordered" evidence="1">
    <location>
        <begin position="95"/>
        <end position="144"/>
    </location>
</feature>
<feature type="compositionally biased region" description="Polar residues" evidence="1">
    <location>
        <begin position="112"/>
        <end position="123"/>
    </location>
</feature>
<feature type="compositionally biased region" description="Low complexity" evidence="1">
    <location>
        <begin position="58"/>
        <end position="79"/>
    </location>
</feature>
<dbReference type="EMBL" id="JBHSQL010000006">
    <property type="protein sequence ID" value="MFC6149455.1"/>
    <property type="molecule type" value="Genomic_DNA"/>
</dbReference>
<dbReference type="RefSeq" id="WP_377036022.1">
    <property type="nucleotide sequence ID" value="NZ_JBHSQL010000006.1"/>
</dbReference>
<name>A0ABW1QLM5_9ACTN</name>
<dbReference type="PANTHER" id="PTHR43384:SF14">
    <property type="entry name" value="ESX-1 SECRETION-ASSOCIATED PROTEIN ESPI"/>
    <property type="match status" value="1"/>
</dbReference>
<dbReference type="Proteomes" id="UP001596097">
    <property type="component" value="Unassembled WGS sequence"/>
</dbReference>
<gene>
    <name evidence="2" type="ORF">ACFPYK_08620</name>
</gene>
<feature type="compositionally biased region" description="Pro residues" evidence="1">
    <location>
        <begin position="97"/>
        <end position="106"/>
    </location>
</feature>